<dbReference type="PANTHER" id="PTHR44145">
    <property type="entry name" value="DNAJ HOMOLOG SUBFAMILY A MEMBER 3, MITOCHONDRIAL"/>
    <property type="match status" value="1"/>
</dbReference>
<dbReference type="OrthoDB" id="10250354at2759"/>
<dbReference type="AlphaFoldDB" id="A0A6S7J943"/>
<name>A0A6S7J943_PARCT</name>
<sequence>MASYRLQSCIFCWSFFRTSSRISVRQGGIYRVFCQSTVQFDLTARQHVDGLWNGGLIKHMHCKRIHTSSKIDQKDYYQVLGVSKSASQKDIKKAYFDLAKKYHPDTNKSSSAAAKFQEISEAYEVRRDKHNLLAPVKVTQVNGTVVIEYVCQSGIGSFVMQLHPLFRSKYQGSNCIEM</sequence>
<dbReference type="InterPro" id="IPR001623">
    <property type="entry name" value="DnaJ_domain"/>
</dbReference>
<evidence type="ECO:0000313" key="3">
    <source>
        <dbReference type="Proteomes" id="UP001152795"/>
    </source>
</evidence>
<dbReference type="Proteomes" id="UP001152795">
    <property type="component" value="Unassembled WGS sequence"/>
</dbReference>
<proteinExistence type="predicted"/>
<dbReference type="SMART" id="SM00271">
    <property type="entry name" value="DnaJ"/>
    <property type="match status" value="1"/>
</dbReference>
<dbReference type="InterPro" id="IPR036869">
    <property type="entry name" value="J_dom_sf"/>
</dbReference>
<dbReference type="PANTHER" id="PTHR44145:SF3">
    <property type="entry name" value="DNAJ HOMOLOG SUBFAMILY A MEMBER 3, MITOCHONDRIAL"/>
    <property type="match status" value="1"/>
</dbReference>
<organism evidence="2 3">
    <name type="scientific">Paramuricea clavata</name>
    <name type="common">Red gorgonian</name>
    <name type="synonym">Violescent sea-whip</name>
    <dbReference type="NCBI Taxonomy" id="317549"/>
    <lineage>
        <taxon>Eukaryota</taxon>
        <taxon>Metazoa</taxon>
        <taxon>Cnidaria</taxon>
        <taxon>Anthozoa</taxon>
        <taxon>Octocorallia</taxon>
        <taxon>Malacalcyonacea</taxon>
        <taxon>Plexauridae</taxon>
        <taxon>Paramuricea</taxon>
    </lineage>
</organism>
<dbReference type="InterPro" id="IPR051938">
    <property type="entry name" value="Apopto_cytoskel_mod"/>
</dbReference>
<dbReference type="PROSITE" id="PS50076">
    <property type="entry name" value="DNAJ_2"/>
    <property type="match status" value="1"/>
</dbReference>
<dbReference type="EMBL" id="CACRXK020007999">
    <property type="protein sequence ID" value="CAB4013732.1"/>
    <property type="molecule type" value="Genomic_DNA"/>
</dbReference>
<dbReference type="PRINTS" id="PR00625">
    <property type="entry name" value="JDOMAIN"/>
</dbReference>
<dbReference type="CDD" id="cd06257">
    <property type="entry name" value="DnaJ"/>
    <property type="match status" value="1"/>
</dbReference>
<comment type="caution">
    <text evidence="2">The sequence shown here is derived from an EMBL/GenBank/DDBJ whole genome shotgun (WGS) entry which is preliminary data.</text>
</comment>
<protein>
    <submittedName>
        <fullName evidence="2">Tumorous imaginal discs, mitochondrial-like isoform X2</fullName>
    </submittedName>
</protein>
<reference evidence="2" key="1">
    <citation type="submission" date="2020-04" db="EMBL/GenBank/DDBJ databases">
        <authorList>
            <person name="Alioto T."/>
            <person name="Alioto T."/>
            <person name="Gomez Garrido J."/>
        </authorList>
    </citation>
    <scope>NUCLEOTIDE SEQUENCE</scope>
    <source>
        <strain evidence="2">A484AB</strain>
    </source>
</reference>
<evidence type="ECO:0000313" key="2">
    <source>
        <dbReference type="EMBL" id="CAB4013732.1"/>
    </source>
</evidence>
<keyword evidence="3" id="KW-1185">Reference proteome</keyword>
<accession>A0A6S7J943</accession>
<dbReference type="Gene3D" id="1.10.287.110">
    <property type="entry name" value="DnaJ domain"/>
    <property type="match status" value="1"/>
</dbReference>
<gene>
    <name evidence="2" type="ORF">PACLA_8A050681</name>
</gene>
<keyword evidence="1" id="KW-0143">Chaperone</keyword>
<evidence type="ECO:0000256" key="1">
    <source>
        <dbReference type="ARBA" id="ARBA00023186"/>
    </source>
</evidence>
<dbReference type="SUPFAM" id="SSF46565">
    <property type="entry name" value="Chaperone J-domain"/>
    <property type="match status" value="1"/>
</dbReference>
<dbReference type="Pfam" id="PF00226">
    <property type="entry name" value="DnaJ"/>
    <property type="match status" value="1"/>
</dbReference>